<gene>
    <name evidence="1" type="ORF">ND855_16740</name>
</gene>
<name>A0ABT3MBN6_9LEPT</name>
<protein>
    <submittedName>
        <fullName evidence="1">Zinc-binding dehydrogenase</fullName>
    </submittedName>
</protein>
<evidence type="ECO:0000313" key="2">
    <source>
        <dbReference type="Proteomes" id="UP001208794"/>
    </source>
</evidence>
<accession>A0ABT3MBN6</accession>
<dbReference type="EMBL" id="JAMQPR010000001">
    <property type="protein sequence ID" value="MCW7505780.1"/>
    <property type="molecule type" value="Genomic_DNA"/>
</dbReference>
<proteinExistence type="predicted"/>
<dbReference type="RefSeq" id="WP_265359268.1">
    <property type="nucleotide sequence ID" value="NZ_JAMQPR010000001.1"/>
</dbReference>
<keyword evidence="2" id="KW-1185">Reference proteome</keyword>
<dbReference type="Gene3D" id="3.90.180.10">
    <property type="entry name" value="Medium-chain alcohol dehydrogenases, catalytic domain"/>
    <property type="match status" value="1"/>
</dbReference>
<organism evidence="1 2">
    <name type="scientific">Leptospira paudalimensis</name>
    <dbReference type="NCBI Taxonomy" id="2950024"/>
    <lineage>
        <taxon>Bacteria</taxon>
        <taxon>Pseudomonadati</taxon>
        <taxon>Spirochaetota</taxon>
        <taxon>Spirochaetia</taxon>
        <taxon>Leptospirales</taxon>
        <taxon>Leptospiraceae</taxon>
        <taxon>Leptospira</taxon>
    </lineage>
</organism>
<evidence type="ECO:0000313" key="1">
    <source>
        <dbReference type="EMBL" id="MCW7505780.1"/>
    </source>
</evidence>
<sequence>MIDRVYSFEETNEAMLYVETGRSKGKVVVKVI</sequence>
<comment type="caution">
    <text evidence="1">The sequence shown here is derived from an EMBL/GenBank/DDBJ whole genome shotgun (WGS) entry which is preliminary data.</text>
</comment>
<reference evidence="1 2" key="1">
    <citation type="submission" date="2022-06" db="EMBL/GenBank/DDBJ databases">
        <title>Leptospira isolates from biofilms formed at urban environments.</title>
        <authorList>
            <person name="Ribeiro P.S."/>
            <person name="Sousa T."/>
            <person name="Carvalho N."/>
            <person name="Aburjaile F."/>
            <person name="Neves F."/>
            <person name="Oliveira D."/>
            <person name="Blanco L."/>
            <person name="Lima J."/>
            <person name="Costa F."/>
            <person name="Brenig B."/>
            <person name="Soares S."/>
            <person name="Ramos R."/>
            <person name="Goes-Neto A."/>
            <person name="Matiuzzi M."/>
            <person name="Azevedo V."/>
            <person name="Ristow P."/>
        </authorList>
    </citation>
    <scope>NUCLEOTIDE SEQUENCE [LARGE SCALE GENOMIC DNA]</scope>
    <source>
        <strain evidence="1 2">VSF14</strain>
    </source>
</reference>
<dbReference type="Proteomes" id="UP001208794">
    <property type="component" value="Unassembled WGS sequence"/>
</dbReference>
<dbReference type="Pfam" id="PF13602">
    <property type="entry name" value="ADH_zinc_N_2"/>
    <property type="match status" value="1"/>
</dbReference>